<protein>
    <submittedName>
        <fullName evidence="1">Uncharacterized protein</fullName>
    </submittedName>
</protein>
<gene>
    <name evidence="1" type="ORF">CFBP5877_09105</name>
</gene>
<evidence type="ECO:0000313" key="2">
    <source>
        <dbReference type="Proteomes" id="UP000298579"/>
    </source>
</evidence>
<reference evidence="1 2" key="1">
    <citation type="submission" date="2019-04" db="EMBL/GenBank/DDBJ databases">
        <title>Complete genome sequence of Agrobacterium tumefaciens CFBP5877.</title>
        <authorList>
            <person name="Huang Y.-Y."/>
            <person name="Chiang H.-Y."/>
            <person name="Chou L."/>
            <person name="Lai E.-M."/>
            <person name="Kuo C.-H."/>
        </authorList>
    </citation>
    <scope>NUCLEOTIDE SEQUENCE [LARGE SCALE GENOMIC DNA]</scope>
    <source>
        <strain evidence="1 2">CFBP5877</strain>
    </source>
</reference>
<name>A0AAE6BAH1_AGRTU</name>
<evidence type="ECO:0000313" key="1">
    <source>
        <dbReference type="EMBL" id="QCL79210.1"/>
    </source>
</evidence>
<dbReference type="EMBL" id="CP039897">
    <property type="protein sequence ID" value="QCL79210.1"/>
    <property type="molecule type" value="Genomic_DNA"/>
</dbReference>
<sequence>MNAPLKIELMSRLGTFRPSDRTHIENALKSVQSRQVAVEAITEFVIGWENADWLEAYSIERIGKWLAKNQSADVVEILNEWSQKPPVNARQEARAALCRGIEIGKQQKANEFA</sequence>
<proteinExistence type="predicted"/>
<organism evidence="1 2">
    <name type="scientific">Agrobacterium tumefaciens</name>
    <dbReference type="NCBI Taxonomy" id="358"/>
    <lineage>
        <taxon>Bacteria</taxon>
        <taxon>Pseudomonadati</taxon>
        <taxon>Pseudomonadota</taxon>
        <taxon>Alphaproteobacteria</taxon>
        <taxon>Hyphomicrobiales</taxon>
        <taxon>Rhizobiaceae</taxon>
        <taxon>Rhizobium/Agrobacterium group</taxon>
        <taxon>Agrobacterium</taxon>
        <taxon>Agrobacterium tumefaciens complex</taxon>
    </lineage>
</organism>
<dbReference type="Proteomes" id="UP000298579">
    <property type="component" value="Chromosome circular"/>
</dbReference>
<dbReference type="RefSeq" id="WP_130932422.1">
    <property type="nucleotide sequence ID" value="NZ_CP039888.1"/>
</dbReference>
<dbReference type="AlphaFoldDB" id="A0AAE6BAH1"/>
<accession>A0AAE6BAH1</accession>